<reference evidence="1" key="1">
    <citation type="submission" date="2020-04" db="EMBL/GenBank/DDBJ databases">
        <authorList>
            <person name="Chiriac C."/>
            <person name="Salcher M."/>
            <person name="Ghai R."/>
            <person name="Kavagutti S V."/>
        </authorList>
    </citation>
    <scope>NUCLEOTIDE SEQUENCE</scope>
</reference>
<dbReference type="EMBL" id="LR796146">
    <property type="protein sequence ID" value="CAB4121359.1"/>
    <property type="molecule type" value="Genomic_DNA"/>
</dbReference>
<dbReference type="SUPFAM" id="SSF88874">
    <property type="entry name" value="Receptor-binding domain of short tail fibre protein gp12"/>
    <property type="match status" value="1"/>
</dbReference>
<gene>
    <name evidence="1" type="ORF">UFOVP12_19</name>
</gene>
<dbReference type="CDD" id="cd22641">
    <property type="entry name" value="C24-like"/>
    <property type="match status" value="1"/>
</dbReference>
<organism evidence="1">
    <name type="scientific">uncultured Caudovirales phage</name>
    <dbReference type="NCBI Taxonomy" id="2100421"/>
    <lineage>
        <taxon>Viruses</taxon>
        <taxon>Duplodnaviria</taxon>
        <taxon>Heunggongvirae</taxon>
        <taxon>Uroviricota</taxon>
        <taxon>Caudoviricetes</taxon>
        <taxon>Peduoviridae</taxon>
        <taxon>Maltschvirus</taxon>
        <taxon>Maltschvirus maltsch</taxon>
    </lineage>
</organism>
<protein>
    <recommendedName>
        <fullName evidence="2">Phage tail collar domain containing protein</fullName>
    </recommendedName>
</protein>
<sequence>MADTTTANLGMTKPEVGASTDTWGTKLNTDLDTLDGIFKADGTGTSVGLNIGSGKTLVVAGTQTVSGIQNVTGQLKLSGSAGTSGQVLLSAGSGATPTWGAALVTGMIMLWSGSIASIPSGWYLCDGANGTPNLKDKFIVGAGNTYAVAATGGTADANIVSHTHTATVTDPGHQHFISNVDTSSPSSGGVALSATNTMAVQGGDAYQAYLIGGSNTAATLGLTSNKVTGVTVANASTGTSGTNANLPPYYALAYIMKA</sequence>
<name>A0A6J5KMB5_9CAUD</name>
<evidence type="ECO:0008006" key="2">
    <source>
        <dbReference type="Google" id="ProtNLM"/>
    </source>
</evidence>
<proteinExistence type="predicted"/>
<accession>A0A6J5KMB5</accession>
<evidence type="ECO:0000313" key="1">
    <source>
        <dbReference type="EMBL" id="CAB4121359.1"/>
    </source>
</evidence>